<evidence type="ECO:0000256" key="6">
    <source>
        <dbReference type="ARBA" id="ARBA00034125"/>
    </source>
</evidence>
<keyword evidence="3 7" id="KW-0812">Transmembrane</keyword>
<feature type="transmembrane region" description="Helical" evidence="7">
    <location>
        <begin position="230"/>
        <end position="248"/>
    </location>
</feature>
<sequence>MNVEKLLNVVVKAGKMLIESGAEIYRVEETMIRLCQSYPDVQIADSFVTGTGIMLSITVDGKTSTRIGRVRSKSVDLNLIDMINSLSRRVSQDPISVDELEKEIDRIERKERYSFWITLLFAGVGAAGFAIFFDGNIADSIAAFLIGILIRCVTTLFEKFRVNNFFTNAITSAIAVCCSIASAYLYQGIDYNIVIISSIMLLVPGLAITNAIRDTVAGDYLSGLSRGTEAFLTALAIAIGAGFMLSILL</sequence>
<accession>A0A1Y4LY72</accession>
<proteinExistence type="inferred from homology"/>
<comment type="caution">
    <text evidence="9">The sequence shown here is derived from an EMBL/GenBank/DDBJ whole genome shotgun (WGS) entry which is preliminary data.</text>
</comment>
<keyword evidence="10" id="KW-1185">Reference proteome</keyword>
<dbReference type="Pfam" id="PF06738">
    <property type="entry name" value="ThrE"/>
    <property type="match status" value="1"/>
</dbReference>
<evidence type="ECO:0000256" key="5">
    <source>
        <dbReference type="ARBA" id="ARBA00023136"/>
    </source>
</evidence>
<dbReference type="InterPro" id="IPR050539">
    <property type="entry name" value="ThrE_Dicarb/AminoAcid_Exp"/>
</dbReference>
<dbReference type="GO" id="GO:0022857">
    <property type="term" value="F:transmembrane transporter activity"/>
    <property type="evidence" value="ECO:0007669"/>
    <property type="project" value="InterPro"/>
</dbReference>
<dbReference type="PANTHER" id="PTHR34390">
    <property type="entry name" value="UPF0442 PROTEIN YJJB-RELATED"/>
    <property type="match status" value="1"/>
</dbReference>
<feature type="transmembrane region" description="Helical" evidence="7">
    <location>
        <begin position="139"/>
        <end position="158"/>
    </location>
</feature>
<name>A0A1Y4LY72_9FIRM</name>
<evidence type="ECO:0000313" key="10">
    <source>
        <dbReference type="Proteomes" id="UP000195447"/>
    </source>
</evidence>
<dbReference type="GO" id="GO:0015744">
    <property type="term" value="P:succinate transport"/>
    <property type="evidence" value="ECO:0007669"/>
    <property type="project" value="TreeGrafter"/>
</dbReference>
<dbReference type="EMBL" id="NFKM01000003">
    <property type="protein sequence ID" value="OUP61528.1"/>
    <property type="molecule type" value="Genomic_DNA"/>
</dbReference>
<dbReference type="GO" id="GO:0005886">
    <property type="term" value="C:plasma membrane"/>
    <property type="evidence" value="ECO:0007669"/>
    <property type="project" value="UniProtKB-SubCell"/>
</dbReference>
<evidence type="ECO:0000259" key="8">
    <source>
        <dbReference type="Pfam" id="PF06738"/>
    </source>
</evidence>
<evidence type="ECO:0000313" key="9">
    <source>
        <dbReference type="EMBL" id="OUP61528.1"/>
    </source>
</evidence>
<protein>
    <recommendedName>
        <fullName evidence="8">Threonine/serine exporter-like N-terminal domain-containing protein</fullName>
    </recommendedName>
</protein>
<evidence type="ECO:0000256" key="1">
    <source>
        <dbReference type="ARBA" id="ARBA00004651"/>
    </source>
</evidence>
<keyword evidence="2" id="KW-1003">Cell membrane</keyword>
<gene>
    <name evidence="9" type="ORF">B5F14_02755</name>
</gene>
<comment type="subcellular location">
    <subcellularLocation>
        <location evidence="1">Cell membrane</location>
        <topology evidence="1">Multi-pass membrane protein</topology>
    </subcellularLocation>
</comment>
<organism evidence="9 10">
    <name type="scientific">Faecalitalea cylindroides</name>
    <dbReference type="NCBI Taxonomy" id="39483"/>
    <lineage>
        <taxon>Bacteria</taxon>
        <taxon>Bacillati</taxon>
        <taxon>Bacillota</taxon>
        <taxon>Erysipelotrichia</taxon>
        <taxon>Erysipelotrichales</taxon>
        <taxon>Erysipelotrichaceae</taxon>
        <taxon>Faecalitalea</taxon>
    </lineage>
</organism>
<reference evidence="10" key="1">
    <citation type="submission" date="2017-04" db="EMBL/GenBank/DDBJ databases">
        <title>Function of individual gut microbiota members based on whole genome sequencing of pure cultures obtained from chicken caecum.</title>
        <authorList>
            <person name="Medvecky M."/>
            <person name="Cejkova D."/>
            <person name="Polansky O."/>
            <person name="Karasova D."/>
            <person name="Kubasova T."/>
            <person name="Cizek A."/>
            <person name="Rychlik I."/>
        </authorList>
    </citation>
    <scope>NUCLEOTIDE SEQUENCE [LARGE SCALE GENOMIC DNA]</scope>
    <source>
        <strain evidence="10">An178</strain>
    </source>
</reference>
<feature type="transmembrane region" description="Helical" evidence="7">
    <location>
        <begin position="165"/>
        <end position="185"/>
    </location>
</feature>
<evidence type="ECO:0000256" key="3">
    <source>
        <dbReference type="ARBA" id="ARBA00022692"/>
    </source>
</evidence>
<dbReference type="AlphaFoldDB" id="A0A1Y4LY72"/>
<keyword evidence="5 7" id="KW-0472">Membrane</keyword>
<evidence type="ECO:0000256" key="4">
    <source>
        <dbReference type="ARBA" id="ARBA00022989"/>
    </source>
</evidence>
<dbReference type="Proteomes" id="UP000195447">
    <property type="component" value="Unassembled WGS sequence"/>
</dbReference>
<comment type="similarity">
    <text evidence="6">Belongs to the ThrE exporter (TC 2.A.79) family.</text>
</comment>
<evidence type="ECO:0000256" key="2">
    <source>
        <dbReference type="ARBA" id="ARBA00022475"/>
    </source>
</evidence>
<evidence type="ECO:0000256" key="7">
    <source>
        <dbReference type="SAM" id="Phobius"/>
    </source>
</evidence>
<keyword evidence="4 7" id="KW-1133">Transmembrane helix</keyword>
<feature type="domain" description="Threonine/serine exporter-like N-terminal" evidence="8">
    <location>
        <begin position="9"/>
        <end position="247"/>
    </location>
</feature>
<feature type="transmembrane region" description="Helical" evidence="7">
    <location>
        <begin position="113"/>
        <end position="133"/>
    </location>
</feature>
<feature type="transmembrane region" description="Helical" evidence="7">
    <location>
        <begin position="191"/>
        <end position="209"/>
    </location>
</feature>
<dbReference type="PANTHER" id="PTHR34390:SF2">
    <property type="entry name" value="SUCCINATE TRANSPORTER SUBUNIT YJJP-RELATED"/>
    <property type="match status" value="1"/>
</dbReference>
<dbReference type="RefSeq" id="WP_087158286.1">
    <property type="nucleotide sequence ID" value="NZ_NFKM01000003.1"/>
</dbReference>
<dbReference type="InterPro" id="IPR010619">
    <property type="entry name" value="ThrE-like_N"/>
</dbReference>